<feature type="non-terminal residue" evidence="1">
    <location>
        <position position="70"/>
    </location>
</feature>
<protein>
    <submittedName>
        <fullName evidence="1">Uncharacterized protein</fullName>
    </submittedName>
</protein>
<proteinExistence type="predicted"/>
<sequence>METCLFDEEKIKKIIRSLKAKIEVPVVEAIKKNVNGSEIWVPKINRTQIEVLAIDENTAASMALIYRKIA</sequence>
<dbReference type="RefSeq" id="WP_413274684.1">
    <property type="nucleotide sequence ID" value="NZ_JBHFNQ010000237.1"/>
</dbReference>
<organism evidence="1 2">
    <name type="scientific">Floridaenema aerugineum BLCC-F46</name>
    <dbReference type="NCBI Taxonomy" id="3153654"/>
    <lineage>
        <taxon>Bacteria</taxon>
        <taxon>Bacillati</taxon>
        <taxon>Cyanobacteriota</taxon>
        <taxon>Cyanophyceae</taxon>
        <taxon>Oscillatoriophycideae</taxon>
        <taxon>Aerosakkonematales</taxon>
        <taxon>Aerosakkonemataceae</taxon>
        <taxon>Floridanema</taxon>
        <taxon>Floridanema aerugineum</taxon>
    </lineage>
</organism>
<dbReference type="Proteomes" id="UP001576774">
    <property type="component" value="Unassembled WGS sequence"/>
</dbReference>
<evidence type="ECO:0000313" key="1">
    <source>
        <dbReference type="EMBL" id="MFB2881710.1"/>
    </source>
</evidence>
<dbReference type="EMBL" id="JBHFNQ010000237">
    <property type="protein sequence ID" value="MFB2881710.1"/>
    <property type="molecule type" value="Genomic_DNA"/>
</dbReference>
<gene>
    <name evidence="1" type="ORF">ACE1CC_33075</name>
</gene>
<reference evidence="1 2" key="1">
    <citation type="submission" date="2024-09" db="EMBL/GenBank/DDBJ databases">
        <title>Floridaenema gen nov. (Aerosakkonemataceae, Aerosakkonematales ord. nov., Cyanobacteria) from benthic tropical and subtropical fresh waters, with the description of four new species.</title>
        <authorList>
            <person name="Moretto J.A."/>
            <person name="Berthold D.E."/>
            <person name="Lefler F.W."/>
            <person name="Huang I.-S."/>
            <person name="Laughinghouse H. IV."/>
        </authorList>
    </citation>
    <scope>NUCLEOTIDE SEQUENCE [LARGE SCALE GENOMIC DNA]</scope>
    <source>
        <strain evidence="1 2">BLCC-F46</strain>
    </source>
</reference>
<name>A0ABV4XFX5_9CYAN</name>
<evidence type="ECO:0000313" key="2">
    <source>
        <dbReference type="Proteomes" id="UP001576774"/>
    </source>
</evidence>
<accession>A0ABV4XFX5</accession>
<keyword evidence="2" id="KW-1185">Reference proteome</keyword>
<comment type="caution">
    <text evidence="1">The sequence shown here is derived from an EMBL/GenBank/DDBJ whole genome shotgun (WGS) entry which is preliminary data.</text>
</comment>